<sequence>MARCKPIQNPRQLLENMVIIRDILVSNNIRCFLHFGTLLGAIREKNFIPHDDDADLGVFINDFDKVIDLLPVFLSHGFEFNSQRFGRLLQFIRNDEQVDIFFVTQTWGLFGKKWAIDERTTVPYKFLSDFEITNFLGYDFLIPKQPERLMRNLYGRTWQIPLKNIPSRTNLSWRIKKLLLHPDKIIFYIFRFINTQKRKLFKNGG</sequence>
<dbReference type="HOGENOM" id="CLU_1337015_0_0_12"/>
<feature type="domain" description="LicD/FKTN/FKRP nucleotidyltransferase" evidence="1">
    <location>
        <begin position="26"/>
        <end position="74"/>
    </location>
</feature>
<proteinExistence type="predicted"/>
<evidence type="ECO:0000259" key="1">
    <source>
        <dbReference type="Pfam" id="PF04991"/>
    </source>
</evidence>
<protein>
    <submittedName>
        <fullName evidence="2">LicD family protein</fullName>
    </submittedName>
</protein>
<keyword evidence="3" id="KW-1185">Reference proteome</keyword>
<accession>F8EXM5</accession>
<reference evidence="3" key="1">
    <citation type="journal article" date="2013" name="Stand. Genomic Sci.">
        <title>Genome sequence of the thermophilic fresh-water bacterium Spirochaeta caldaria type strain (H1(T)), reclassification of Spirochaeta caldaria, Spirochaeta stenostrepta, and Spirochaeta zuelzerae in the genus Treponema as Treponema caldaria comb. nov., Treponema stenostrepta comb. nov., and Treponema zuelzerae comb. nov., and emendation of the genus Treponema.</title>
        <authorList>
            <person name="Abt B."/>
            <person name="Goker M."/>
            <person name="Scheuner C."/>
            <person name="Han C."/>
            <person name="Lu M."/>
            <person name="Misra M."/>
            <person name="Lapidus A."/>
            <person name="Nolan M."/>
            <person name="Lucas S."/>
            <person name="Hammon N."/>
            <person name="Deshpande S."/>
            <person name="Cheng J.F."/>
            <person name="Tapia R."/>
            <person name="Goodwin L.A."/>
            <person name="Pitluck S."/>
            <person name="Liolios K."/>
            <person name="Pagani I."/>
            <person name="Ivanova N."/>
            <person name="Mavromatis K."/>
            <person name="Mikhailova N."/>
            <person name="Huntemann M."/>
            <person name="Pati A."/>
            <person name="Chen A."/>
            <person name="Palaniappan K."/>
            <person name="Land M."/>
            <person name="Hauser L."/>
            <person name="Jeffries C.D."/>
            <person name="Rohde M."/>
            <person name="Spring S."/>
            <person name="Gronow S."/>
            <person name="Detter J.C."/>
            <person name="Bristow J."/>
            <person name="Eisen J.A."/>
            <person name="Markowitz V."/>
            <person name="Hugenholtz P."/>
            <person name="Kyrpides N.C."/>
            <person name="Woyke T."/>
            <person name="Klenk H.P."/>
        </authorList>
    </citation>
    <scope>NUCLEOTIDE SEQUENCE</scope>
    <source>
        <strain evidence="3">ATCC 51460 / DSM 7334 / H1</strain>
    </source>
</reference>
<dbReference type="PANTHER" id="PTHR43404:SF1">
    <property type="entry name" value="MNN4P"/>
    <property type="match status" value="1"/>
</dbReference>
<dbReference type="Proteomes" id="UP000000503">
    <property type="component" value="Chromosome"/>
</dbReference>
<dbReference type="eggNOG" id="COG3475">
    <property type="taxonomic scope" value="Bacteria"/>
</dbReference>
<dbReference type="EMBL" id="CP002868">
    <property type="protein sequence ID" value="AEJ19606.1"/>
    <property type="molecule type" value="Genomic_DNA"/>
</dbReference>
<dbReference type="InterPro" id="IPR007074">
    <property type="entry name" value="LicD/FKTN/FKRP_NTP_transf"/>
</dbReference>
<dbReference type="PANTHER" id="PTHR43404">
    <property type="entry name" value="LIPOPOLYSACCHARIDE CHOLINEPHOSPHOTRANSFERASE LICD"/>
    <property type="match status" value="1"/>
</dbReference>
<name>F8EXM5_GRAC1</name>
<dbReference type="KEGG" id="scd:Spica_1461"/>
<dbReference type="InterPro" id="IPR052942">
    <property type="entry name" value="LPS_cholinephosphotransferase"/>
</dbReference>
<dbReference type="GO" id="GO:0009100">
    <property type="term" value="P:glycoprotein metabolic process"/>
    <property type="evidence" value="ECO:0007669"/>
    <property type="project" value="UniProtKB-ARBA"/>
</dbReference>
<gene>
    <name evidence="2" type="ordered locus">Spica_1461</name>
</gene>
<organism evidence="2 3">
    <name type="scientific">Gracilinema caldarium (strain ATCC 51460 / DSM 7334 / H1)</name>
    <name type="common">Treponema caldarium</name>
    <dbReference type="NCBI Taxonomy" id="744872"/>
    <lineage>
        <taxon>Bacteria</taxon>
        <taxon>Pseudomonadati</taxon>
        <taxon>Spirochaetota</taxon>
        <taxon>Spirochaetia</taxon>
        <taxon>Spirochaetales</taxon>
        <taxon>Breznakiellaceae</taxon>
        <taxon>Gracilinema</taxon>
    </lineage>
</organism>
<evidence type="ECO:0000313" key="2">
    <source>
        <dbReference type="EMBL" id="AEJ19606.1"/>
    </source>
</evidence>
<dbReference type="OrthoDB" id="9786100at2"/>
<dbReference type="AlphaFoldDB" id="F8EXM5"/>
<dbReference type="STRING" id="744872.Spica_1461"/>
<dbReference type="Pfam" id="PF04991">
    <property type="entry name" value="LicD"/>
    <property type="match status" value="1"/>
</dbReference>
<evidence type="ECO:0000313" key="3">
    <source>
        <dbReference type="Proteomes" id="UP000000503"/>
    </source>
</evidence>
<dbReference type="RefSeq" id="WP_013968916.1">
    <property type="nucleotide sequence ID" value="NC_015732.1"/>
</dbReference>